<name>A0ABT3PAA9_9ALTE</name>
<sequence>MLRRFLPNLTCLFCCQYSASAVCRYCQYDTVFFHHPDKPPNLLLRPEVARNIKHSAIDGLYAIGPYQWPLNQLILRLKSSRDMVPADILTKWFSQMLGDTPLPEILLPVPITYWRYYQRRYNQASELASLLGQRLNVPMHTQWAKRKSAKQQTGLNRQQRLQNLRQAYKVTQALPYRHIAIIDDVITTGCTVDVLARQLRQRHPRIKIDIWAMAVTLAPTSKRA</sequence>
<evidence type="ECO:0000256" key="1">
    <source>
        <dbReference type="ARBA" id="ARBA00008007"/>
    </source>
</evidence>
<protein>
    <recommendedName>
        <fullName evidence="4">ComF family protein</fullName>
    </recommendedName>
</protein>
<dbReference type="InterPro" id="IPR051910">
    <property type="entry name" value="ComF/GntX_DNA_util-trans"/>
</dbReference>
<evidence type="ECO:0000313" key="3">
    <source>
        <dbReference type="Proteomes" id="UP001142810"/>
    </source>
</evidence>
<accession>A0ABT3PAA9</accession>
<dbReference type="EMBL" id="JAPFRD010000011">
    <property type="protein sequence ID" value="MCW8109006.1"/>
    <property type="molecule type" value="Genomic_DNA"/>
</dbReference>
<comment type="similarity">
    <text evidence="1">Belongs to the ComF/GntX family.</text>
</comment>
<dbReference type="CDD" id="cd06223">
    <property type="entry name" value="PRTases_typeI"/>
    <property type="match status" value="1"/>
</dbReference>
<comment type="caution">
    <text evidence="2">The sequence shown here is derived from an EMBL/GenBank/DDBJ whole genome shotgun (WGS) entry which is preliminary data.</text>
</comment>
<evidence type="ECO:0000313" key="2">
    <source>
        <dbReference type="EMBL" id="MCW8109006.1"/>
    </source>
</evidence>
<organism evidence="2 3">
    <name type="scientific">Alteromonas aquimaris</name>
    <dbReference type="NCBI Taxonomy" id="2998417"/>
    <lineage>
        <taxon>Bacteria</taxon>
        <taxon>Pseudomonadati</taxon>
        <taxon>Pseudomonadota</taxon>
        <taxon>Gammaproteobacteria</taxon>
        <taxon>Alteromonadales</taxon>
        <taxon>Alteromonadaceae</taxon>
        <taxon>Alteromonas/Salinimonas group</taxon>
        <taxon>Alteromonas</taxon>
    </lineage>
</organism>
<keyword evidence="3" id="KW-1185">Reference proteome</keyword>
<dbReference type="InterPro" id="IPR029057">
    <property type="entry name" value="PRTase-like"/>
</dbReference>
<dbReference type="InterPro" id="IPR000836">
    <property type="entry name" value="PRTase_dom"/>
</dbReference>
<reference evidence="2" key="1">
    <citation type="submission" date="2022-11" db="EMBL/GenBank/DDBJ databases">
        <title>Alteromonas sp. nov., isolated from sea water of the Qingdao.</title>
        <authorList>
            <person name="Wang Q."/>
        </authorList>
    </citation>
    <scope>NUCLEOTIDE SEQUENCE</scope>
    <source>
        <strain evidence="2">ASW11-7</strain>
    </source>
</reference>
<dbReference type="Gene3D" id="3.40.50.2020">
    <property type="match status" value="1"/>
</dbReference>
<evidence type="ECO:0008006" key="4">
    <source>
        <dbReference type="Google" id="ProtNLM"/>
    </source>
</evidence>
<proteinExistence type="inferred from homology"/>
<gene>
    <name evidence="2" type="ORF">OPS25_10920</name>
</gene>
<dbReference type="PANTHER" id="PTHR47505">
    <property type="entry name" value="DNA UTILIZATION PROTEIN YHGH"/>
    <property type="match status" value="1"/>
</dbReference>
<dbReference type="RefSeq" id="WP_265617753.1">
    <property type="nucleotide sequence ID" value="NZ_JAPFRD010000011.1"/>
</dbReference>
<dbReference type="SUPFAM" id="SSF53271">
    <property type="entry name" value="PRTase-like"/>
    <property type="match status" value="1"/>
</dbReference>
<dbReference type="PANTHER" id="PTHR47505:SF1">
    <property type="entry name" value="DNA UTILIZATION PROTEIN YHGH"/>
    <property type="match status" value="1"/>
</dbReference>
<dbReference type="Proteomes" id="UP001142810">
    <property type="component" value="Unassembled WGS sequence"/>
</dbReference>